<dbReference type="InterPro" id="IPR052752">
    <property type="entry name" value="NACHT-WD_repeat"/>
</dbReference>
<organism evidence="2 3">
    <name type="scientific">Cerina litoralis</name>
    <dbReference type="NCBI Taxonomy" id="2874477"/>
    <lineage>
        <taxon>Bacteria</taxon>
        <taxon>Pseudomonadati</taxon>
        <taxon>Bacteroidota</taxon>
        <taxon>Flavobacteriia</taxon>
        <taxon>Flavobacteriales</taxon>
        <taxon>Flavobacteriaceae</taxon>
        <taxon>Cerina</taxon>
    </lineage>
</organism>
<reference evidence="2" key="1">
    <citation type="submission" date="2023-02" db="EMBL/GenBank/DDBJ databases">
        <title>Genome of Flavobacteriaceae gen. nov. sp. strain F89.</title>
        <authorList>
            <person name="Wang Y."/>
        </authorList>
    </citation>
    <scope>NUCLEOTIDE SEQUENCE</scope>
    <source>
        <strain evidence="2">F89</strain>
    </source>
</reference>
<dbReference type="InterPro" id="IPR027417">
    <property type="entry name" value="P-loop_NTPase"/>
</dbReference>
<dbReference type="InterPro" id="IPR049945">
    <property type="entry name" value="AAA_22"/>
</dbReference>
<comment type="caution">
    <text evidence="2">The sequence shown here is derived from an EMBL/GenBank/DDBJ whole genome shotgun (WGS) entry which is preliminary data.</text>
</comment>
<evidence type="ECO:0000259" key="1">
    <source>
        <dbReference type="Pfam" id="PF13401"/>
    </source>
</evidence>
<feature type="domain" description="ORC1/DEAH AAA+ ATPase" evidence="1">
    <location>
        <begin position="6"/>
        <end position="119"/>
    </location>
</feature>
<protein>
    <submittedName>
        <fullName evidence="2">AAA family ATPase</fullName>
    </submittedName>
</protein>
<dbReference type="Gene3D" id="3.40.50.300">
    <property type="entry name" value="P-loop containing nucleotide triphosphate hydrolases"/>
    <property type="match status" value="1"/>
</dbReference>
<keyword evidence="3" id="KW-1185">Reference proteome</keyword>
<dbReference type="Proteomes" id="UP001200642">
    <property type="component" value="Unassembled WGS sequence"/>
</dbReference>
<dbReference type="Pfam" id="PF14516">
    <property type="entry name" value="AAA_35"/>
    <property type="match status" value="1"/>
</dbReference>
<evidence type="ECO:0000313" key="2">
    <source>
        <dbReference type="EMBL" id="MCG2461296.1"/>
    </source>
</evidence>
<dbReference type="RefSeq" id="WP_317902443.1">
    <property type="nucleotide sequence ID" value="NZ_JAIRBC010000015.1"/>
</dbReference>
<gene>
    <name evidence="2" type="ORF">K8352_11100</name>
</gene>
<dbReference type="PANTHER" id="PTHR19871:SF14">
    <property type="entry name" value="DUF4062 DOMAIN-CONTAINING PROTEIN"/>
    <property type="match status" value="1"/>
</dbReference>
<dbReference type="GO" id="GO:0016887">
    <property type="term" value="F:ATP hydrolysis activity"/>
    <property type="evidence" value="ECO:0007669"/>
    <property type="project" value="InterPro"/>
</dbReference>
<dbReference type="EMBL" id="JAIRBC010000015">
    <property type="protein sequence ID" value="MCG2461296.1"/>
    <property type="molecule type" value="Genomic_DNA"/>
</dbReference>
<dbReference type="PANTHER" id="PTHR19871">
    <property type="entry name" value="BETA TRANSDUCIN-RELATED PROTEIN"/>
    <property type="match status" value="1"/>
</dbReference>
<evidence type="ECO:0000313" key="3">
    <source>
        <dbReference type="Proteomes" id="UP001200642"/>
    </source>
</evidence>
<sequence>MTEIDDRGYIALIGNAGSGKSTLLTKWISNSNHKILKYYAYVNKDMNYSSGFRGEAKLFLKDLLVQIREKGVSLQDRLPTNDIEDLQKHFKEELEKISRSGVKTFILIDGLDHIEREQNINKSLISILPLPEQIPENIYFILGTRTIERLDDLPPRIKLDLMDKDRVITIKPLSEEQVDNLAKSYDLTLKKNQLEKLYFNSKGHPLFLRYTIEEVLSKGYQNFEKIIDGNIFSGDIYDEYRVFWSSIKSNAKFVELLGIFSRFRYSYIDIKLLSNFSFSREEAEEAKRMAEHYFFKKGNLWQFFHNSFKEFLIEETAKDIFSDEFNNSLNTQYHLKIYEGIKDIDDEYKWNIIYHLFQAEKFDLIAEMVSQEYFREQWFAYRNTNYIKDDIKLVAQANGFTKNIKSLLICSLSEYELRQRINNFTPSLYYETYHELSMIDIANSFIYNNVELFVEKEVALDYCLLLYKKGYNELAREIFQKAEPTYILNNVKEVSARKMSRESVYQIDEIDLISTWAKASSLFNPVEEIVEKLRLFEVVKEYPADEGRDVLSESINEILHFRIAENDWKGLKELILSVQNLSIGGDLFYCYFEIVWNLKNEDDFYVYCKSELSKWKVTNSNIINLRLALFHVLINKDLEKGKIVFEKLTEPINKDIGSSINHSNLNNYVFNYSRLFYIIHQDFSVNTITLIPDLRSRYLKAFCNEYAELGKSYAYIHHEKKESSIEFVYRLKQIFNYFHNHVTDRGYEYSIHENKADIINLILRLSSKISDELLNNILSEVSLEWNKNERYWREGKQQEVIDWVIKSQKNNNWCINHLKRLDKSIFQDGYNTDRIEKGVYQIKLWSLLGKIEEGKEILSQLMEISLDVRGEKDNQIDYLVDWLGKFEEVDSNELKYYLERLDSIYQKVNSASHTPANEIFTYSLEKGNGFEMFKYLLMEGLVELNDGIEILLEHFLRQFPEKRSLIVTLYIRLVIAFDNNHHSRNSFFNNLLKYDLSISEIKKIVKDIKVYAILEHQNDYLGKLIKYCNNNEFDLTETGLNDLMIKENRDTSSYLTLQDGTTYSKDEAIETIKDYNQLVEAIRSEKEHSYFRWISVIEKLYPNLSLIELKSILEIKKFDSTDLIKIASFFYDKEDFDTTKQIIENALSQANYNSWGEVYDDGLRVKAYSLYHKIEDQEFVQNKALKDFSENFKIDHESIIGKYDSIFKLMSDDVEIRDIHNEIINYRNQLLKSHYITAGTPKIDGDLTKEELLYQTIIFLMEIPCRFDDFINEILLNNFHDNKDLIEVLLQRIYGKQYYYTFIKLVAGISLIDVEYLKDFSTEITKMLNHERFDIHNIAIRVLRRMDMDIESLYDLKTKKEPLTYTLKFEGRGGLILSEEERIERIDKRGYLPETENPIEYVWIYKGELELISESTEYELINLATRVVQHSKNNVIPEWYRDLSEEELRNLFDNRFRVRTTYLRPRSQAVINGMMIVLKELVELKKIDKELAKYISNIFDEALYYLVPHEKPQFISSILKNDNYAPSADKKWAHEISDEYLNETLKFEITEDYIVLAETTMIKGQGDGYTTENRQSFVDVYDNQVDSNLIFSSIKKCCYENYEFGDTTSSICYYNWLMTFNNKRNWLAFNADLARFMGLKLSSEGSFRWLDADDQLVVESVHWQSGEEYNNSRNLHSETGSGWLVVITKKGFEKLKKALGQDTLYQHKRIERELKFIQHNYDTYIHERDYNYKIVEL</sequence>
<accession>A0AAE3JPQ7</accession>
<name>A0AAE3JPQ7_9FLAO</name>
<dbReference type="Pfam" id="PF13401">
    <property type="entry name" value="AAA_22"/>
    <property type="match status" value="1"/>
</dbReference>
<proteinExistence type="predicted"/>
<dbReference type="SUPFAM" id="SSF52540">
    <property type="entry name" value="P-loop containing nucleoside triphosphate hydrolases"/>
    <property type="match status" value="1"/>
</dbReference>